<dbReference type="Pfam" id="PF05805">
    <property type="entry name" value="L6_membrane"/>
    <property type="match status" value="1"/>
</dbReference>
<evidence type="ECO:0008006" key="10">
    <source>
        <dbReference type="Google" id="ProtNLM"/>
    </source>
</evidence>
<dbReference type="PANTHER" id="PTHR14198">
    <property type="entry name" value="TRANSMEMBRANE 4 L6 FAMILY MEMBER 1-RELATED"/>
    <property type="match status" value="1"/>
</dbReference>
<dbReference type="OrthoDB" id="9937421at2759"/>
<comment type="subcellular location">
    <subcellularLocation>
        <location evidence="1">Membrane</location>
        <topology evidence="1">Multi-pass membrane protein</topology>
    </subcellularLocation>
</comment>
<sequence>MVGALYSLSVSALGLANGPTCLYVIDGFIPLPVWGTPFKDNNGSYLGDRESWERCLEPKDVVEFNVILFSVLLVASLLELVLCGFQMVNGLFGCLCGTCGGKEVRRRPIPCSANFWPAFTKPSHNVLHAA</sequence>
<gene>
    <name evidence="8" type="ORF">SKAU_G00371990</name>
</gene>
<dbReference type="Proteomes" id="UP001152622">
    <property type="component" value="Chromosome 18"/>
</dbReference>
<protein>
    <recommendedName>
        <fullName evidence="10">Transmembrane 4 L6 family member 1</fullName>
    </recommendedName>
</protein>
<proteinExistence type="inferred from homology"/>
<keyword evidence="5 6" id="KW-0472">Membrane</keyword>
<feature type="chain" id="PRO_5040476856" description="Transmembrane 4 L6 family member 1" evidence="7">
    <location>
        <begin position="17"/>
        <end position="130"/>
    </location>
</feature>
<keyword evidence="7" id="KW-0732">Signal</keyword>
<name>A0A9Q1IDX8_SYNKA</name>
<evidence type="ECO:0000256" key="1">
    <source>
        <dbReference type="ARBA" id="ARBA00004141"/>
    </source>
</evidence>
<comment type="similarity">
    <text evidence="2">Belongs to the L6 tetraspanin family.</text>
</comment>
<reference evidence="8" key="1">
    <citation type="journal article" date="2023" name="Science">
        <title>Genome structures resolve the early diversification of teleost fishes.</title>
        <authorList>
            <person name="Parey E."/>
            <person name="Louis A."/>
            <person name="Montfort J."/>
            <person name="Bouchez O."/>
            <person name="Roques C."/>
            <person name="Iampietro C."/>
            <person name="Lluch J."/>
            <person name="Castinel A."/>
            <person name="Donnadieu C."/>
            <person name="Desvignes T."/>
            <person name="Floi Bucao C."/>
            <person name="Jouanno E."/>
            <person name="Wen M."/>
            <person name="Mejri S."/>
            <person name="Dirks R."/>
            <person name="Jansen H."/>
            <person name="Henkel C."/>
            <person name="Chen W.J."/>
            <person name="Zahm M."/>
            <person name="Cabau C."/>
            <person name="Klopp C."/>
            <person name="Thompson A.W."/>
            <person name="Robinson-Rechavi M."/>
            <person name="Braasch I."/>
            <person name="Lecointre G."/>
            <person name="Bobe J."/>
            <person name="Postlethwait J.H."/>
            <person name="Berthelot C."/>
            <person name="Roest Crollius H."/>
            <person name="Guiguen Y."/>
        </authorList>
    </citation>
    <scope>NUCLEOTIDE SEQUENCE</scope>
    <source>
        <strain evidence="8">WJC10195</strain>
    </source>
</reference>
<evidence type="ECO:0000256" key="4">
    <source>
        <dbReference type="ARBA" id="ARBA00022989"/>
    </source>
</evidence>
<keyword evidence="3 6" id="KW-0812">Transmembrane</keyword>
<dbReference type="AlphaFoldDB" id="A0A9Q1IDX8"/>
<evidence type="ECO:0000256" key="3">
    <source>
        <dbReference type="ARBA" id="ARBA00022692"/>
    </source>
</evidence>
<keyword evidence="4 6" id="KW-1133">Transmembrane helix</keyword>
<evidence type="ECO:0000313" key="8">
    <source>
        <dbReference type="EMBL" id="KAJ8338233.1"/>
    </source>
</evidence>
<evidence type="ECO:0000256" key="2">
    <source>
        <dbReference type="ARBA" id="ARBA00006193"/>
    </source>
</evidence>
<organism evidence="8 9">
    <name type="scientific">Synaphobranchus kaupii</name>
    <name type="common">Kaup's arrowtooth eel</name>
    <dbReference type="NCBI Taxonomy" id="118154"/>
    <lineage>
        <taxon>Eukaryota</taxon>
        <taxon>Metazoa</taxon>
        <taxon>Chordata</taxon>
        <taxon>Craniata</taxon>
        <taxon>Vertebrata</taxon>
        <taxon>Euteleostomi</taxon>
        <taxon>Actinopterygii</taxon>
        <taxon>Neopterygii</taxon>
        <taxon>Teleostei</taxon>
        <taxon>Anguilliformes</taxon>
        <taxon>Synaphobranchidae</taxon>
        <taxon>Synaphobranchus</taxon>
    </lineage>
</organism>
<dbReference type="PANTHER" id="PTHR14198:SF23">
    <property type="entry name" value="SI:CH211-137I24.10"/>
    <property type="match status" value="1"/>
</dbReference>
<evidence type="ECO:0000256" key="5">
    <source>
        <dbReference type="ARBA" id="ARBA00023136"/>
    </source>
</evidence>
<comment type="caution">
    <text evidence="8">The sequence shown here is derived from an EMBL/GenBank/DDBJ whole genome shotgun (WGS) entry which is preliminary data.</text>
</comment>
<evidence type="ECO:0000256" key="7">
    <source>
        <dbReference type="SAM" id="SignalP"/>
    </source>
</evidence>
<keyword evidence="9" id="KW-1185">Reference proteome</keyword>
<dbReference type="InterPro" id="IPR008661">
    <property type="entry name" value="L6_membrane"/>
</dbReference>
<feature type="signal peptide" evidence="7">
    <location>
        <begin position="1"/>
        <end position="16"/>
    </location>
</feature>
<evidence type="ECO:0000313" key="9">
    <source>
        <dbReference type="Proteomes" id="UP001152622"/>
    </source>
</evidence>
<feature type="transmembrane region" description="Helical" evidence="6">
    <location>
        <begin position="66"/>
        <end position="85"/>
    </location>
</feature>
<accession>A0A9Q1IDX8</accession>
<evidence type="ECO:0000256" key="6">
    <source>
        <dbReference type="SAM" id="Phobius"/>
    </source>
</evidence>
<dbReference type="EMBL" id="JAINUF010000018">
    <property type="protein sequence ID" value="KAJ8338233.1"/>
    <property type="molecule type" value="Genomic_DNA"/>
</dbReference>
<dbReference type="GO" id="GO:0016020">
    <property type="term" value="C:membrane"/>
    <property type="evidence" value="ECO:0007669"/>
    <property type="project" value="UniProtKB-SubCell"/>
</dbReference>